<name>A0A382GF98_9ZZZZ</name>
<dbReference type="EMBL" id="UINC01054951">
    <property type="protein sequence ID" value="SVB73283.1"/>
    <property type="molecule type" value="Genomic_DNA"/>
</dbReference>
<keyword evidence="1" id="KW-1133">Transmembrane helix</keyword>
<accession>A0A382GF98</accession>
<gene>
    <name evidence="2" type="ORF">METZ01_LOCUS226137</name>
</gene>
<protein>
    <submittedName>
        <fullName evidence="2">Uncharacterized protein</fullName>
    </submittedName>
</protein>
<feature type="non-terminal residue" evidence="2">
    <location>
        <position position="1"/>
    </location>
</feature>
<sequence>VELEVTWGRTARIWWALLWRGLIATICVVVVAGIIGGAMGAIGFLMGVDEETLTVLAGIIGFAIGLLSQPVVIRMILNRDYGEFRLALVPNSPVTVPPDLANSP</sequence>
<evidence type="ECO:0000313" key="2">
    <source>
        <dbReference type="EMBL" id="SVB73283.1"/>
    </source>
</evidence>
<keyword evidence="1" id="KW-0812">Transmembrane</keyword>
<feature type="transmembrane region" description="Helical" evidence="1">
    <location>
        <begin position="21"/>
        <end position="47"/>
    </location>
</feature>
<evidence type="ECO:0000256" key="1">
    <source>
        <dbReference type="SAM" id="Phobius"/>
    </source>
</evidence>
<reference evidence="2" key="1">
    <citation type="submission" date="2018-05" db="EMBL/GenBank/DDBJ databases">
        <authorList>
            <person name="Lanie J.A."/>
            <person name="Ng W.-L."/>
            <person name="Kazmierczak K.M."/>
            <person name="Andrzejewski T.M."/>
            <person name="Davidsen T.M."/>
            <person name="Wayne K.J."/>
            <person name="Tettelin H."/>
            <person name="Glass J.I."/>
            <person name="Rusch D."/>
            <person name="Podicherti R."/>
            <person name="Tsui H.-C.T."/>
            <person name="Winkler M.E."/>
        </authorList>
    </citation>
    <scope>NUCLEOTIDE SEQUENCE</scope>
</reference>
<keyword evidence="1" id="KW-0472">Membrane</keyword>
<proteinExistence type="predicted"/>
<organism evidence="2">
    <name type="scientific">marine metagenome</name>
    <dbReference type="NCBI Taxonomy" id="408172"/>
    <lineage>
        <taxon>unclassified sequences</taxon>
        <taxon>metagenomes</taxon>
        <taxon>ecological metagenomes</taxon>
    </lineage>
</organism>
<dbReference type="AlphaFoldDB" id="A0A382GF98"/>
<feature type="transmembrane region" description="Helical" evidence="1">
    <location>
        <begin position="53"/>
        <end position="77"/>
    </location>
</feature>